<feature type="domain" description="DAGKc" evidence="9">
    <location>
        <begin position="1"/>
        <end position="130"/>
    </location>
</feature>
<evidence type="ECO:0000256" key="4">
    <source>
        <dbReference type="ARBA" id="ARBA00022723"/>
    </source>
</evidence>
<evidence type="ECO:0000313" key="10">
    <source>
        <dbReference type="EMBL" id="CCV63739.1"/>
    </source>
</evidence>
<keyword evidence="11" id="KW-1185">Reference proteome</keyword>
<dbReference type="PANTHER" id="PTHR12358:SF106">
    <property type="entry name" value="LIPID KINASE YEGS"/>
    <property type="match status" value="1"/>
</dbReference>
<organism evidence="10 11">
    <name type="scientific">Alteracholeplasma palmae (strain ATCC 49389 / J233)</name>
    <name type="common">Acholeplasma palmae</name>
    <dbReference type="NCBI Taxonomy" id="1318466"/>
    <lineage>
        <taxon>Bacteria</taxon>
        <taxon>Bacillati</taxon>
        <taxon>Mycoplasmatota</taxon>
        <taxon>Mollicutes</taxon>
        <taxon>Acholeplasmatales</taxon>
        <taxon>Acholeplasmataceae</taxon>
        <taxon>Acholeplasma</taxon>
    </lineage>
</organism>
<proteinExistence type="inferred from homology"/>
<dbReference type="GO" id="GO:0004143">
    <property type="term" value="F:ATP-dependent diacylglycerol kinase activity"/>
    <property type="evidence" value="ECO:0007669"/>
    <property type="project" value="TreeGrafter"/>
</dbReference>
<keyword evidence="7" id="KW-0594">Phospholipid biosynthesis</keyword>
<dbReference type="EC" id="2.7.1.91" evidence="10"/>
<comment type="cofactor">
    <cofactor evidence="1">
        <name>Mg(2+)</name>
        <dbReference type="ChEBI" id="CHEBI:18420"/>
    </cofactor>
</comment>
<evidence type="ECO:0000256" key="8">
    <source>
        <dbReference type="ARBA" id="ARBA00023264"/>
    </source>
</evidence>
<dbReference type="GO" id="GO:0008481">
    <property type="term" value="F:sphingosine kinase activity"/>
    <property type="evidence" value="ECO:0007669"/>
    <property type="project" value="UniProtKB-EC"/>
</dbReference>
<dbReference type="Gene3D" id="3.40.50.10330">
    <property type="entry name" value="Probable inorganic polyphosphate/atp-NAD kinase, domain 1"/>
    <property type="match status" value="1"/>
</dbReference>
<dbReference type="GO" id="GO:0046872">
    <property type="term" value="F:metal ion binding"/>
    <property type="evidence" value="ECO:0007669"/>
    <property type="project" value="UniProtKB-KW"/>
</dbReference>
<dbReference type="InterPro" id="IPR005218">
    <property type="entry name" value="Diacylglycerol/lipid_kinase"/>
</dbReference>
<dbReference type="InterPro" id="IPR001206">
    <property type="entry name" value="Diacylglycerol_kinase_cat_dom"/>
</dbReference>
<name>U4KJN3_ALTPJ</name>
<protein>
    <submittedName>
        <fullName evidence="10">Sphingosine kinase</fullName>
        <ecNumber evidence="10">2.7.1.91</ecNumber>
    </submittedName>
</protein>
<accession>U4KJN3</accession>
<dbReference type="InterPro" id="IPR050187">
    <property type="entry name" value="Lipid_Phosphate_FormReg"/>
</dbReference>
<dbReference type="PROSITE" id="PS50146">
    <property type="entry name" value="DAGK"/>
    <property type="match status" value="1"/>
</dbReference>
<dbReference type="Proteomes" id="UP000032740">
    <property type="component" value="Chromosome"/>
</dbReference>
<evidence type="ECO:0000256" key="7">
    <source>
        <dbReference type="ARBA" id="ARBA00023209"/>
    </source>
</evidence>
<evidence type="ECO:0000313" key="11">
    <source>
        <dbReference type="Proteomes" id="UP000032740"/>
    </source>
</evidence>
<keyword evidence="3" id="KW-0444">Lipid biosynthesis</keyword>
<keyword evidence="8" id="KW-1208">Phospholipid metabolism</keyword>
<dbReference type="GO" id="GO:0005524">
    <property type="term" value="F:ATP binding"/>
    <property type="evidence" value="ECO:0007669"/>
    <property type="project" value="InterPro"/>
</dbReference>
<keyword evidence="5" id="KW-0460">Magnesium</keyword>
<dbReference type="InterPro" id="IPR016064">
    <property type="entry name" value="NAD/diacylglycerol_kinase_sf"/>
</dbReference>
<dbReference type="RefSeq" id="WP_026654809.1">
    <property type="nucleotide sequence ID" value="NC_022538.1"/>
</dbReference>
<dbReference type="STRING" id="1318466.BN85401620"/>
<reference evidence="10 11" key="1">
    <citation type="journal article" date="2013" name="J. Mol. Microbiol. Biotechnol.">
        <title>Analysis of the Complete Genomes of Acholeplasma brassicae , A. palmae and A. laidlawii and Their Comparison to the Obligate Parasites from ' Candidatus Phytoplasma'.</title>
        <authorList>
            <person name="Kube M."/>
            <person name="Siewert C."/>
            <person name="Migdoll A.M."/>
            <person name="Duduk B."/>
            <person name="Holz S."/>
            <person name="Rabus R."/>
            <person name="Seemuller E."/>
            <person name="Mitrovic J."/>
            <person name="Muller I."/>
            <person name="Buttner C."/>
            <person name="Reinhardt R."/>
        </authorList>
    </citation>
    <scope>NUCLEOTIDE SEQUENCE [LARGE SCALE GENOMIC DNA]</scope>
    <source>
        <strain evidence="10 11">J233</strain>
    </source>
</reference>
<keyword evidence="4" id="KW-0479">Metal-binding</keyword>
<evidence type="ECO:0000256" key="2">
    <source>
        <dbReference type="ARBA" id="ARBA00005983"/>
    </source>
</evidence>
<keyword evidence="10" id="KW-0808">Transferase</keyword>
<comment type="similarity">
    <text evidence="2">Belongs to the diacylglycerol/lipid kinase family.</text>
</comment>
<evidence type="ECO:0000259" key="9">
    <source>
        <dbReference type="PROSITE" id="PS50146"/>
    </source>
</evidence>
<dbReference type="GO" id="GO:0008654">
    <property type="term" value="P:phospholipid biosynthetic process"/>
    <property type="evidence" value="ECO:0007669"/>
    <property type="project" value="UniProtKB-KW"/>
</dbReference>
<dbReference type="PANTHER" id="PTHR12358">
    <property type="entry name" value="SPHINGOSINE KINASE"/>
    <property type="match status" value="1"/>
</dbReference>
<dbReference type="InterPro" id="IPR017438">
    <property type="entry name" value="ATP-NAD_kinase_N"/>
</dbReference>
<dbReference type="Gene3D" id="2.60.200.40">
    <property type="match status" value="1"/>
</dbReference>
<evidence type="ECO:0000256" key="1">
    <source>
        <dbReference type="ARBA" id="ARBA00001946"/>
    </source>
</evidence>
<keyword evidence="6" id="KW-0443">Lipid metabolism</keyword>
<evidence type="ECO:0000256" key="3">
    <source>
        <dbReference type="ARBA" id="ARBA00022516"/>
    </source>
</evidence>
<dbReference type="SUPFAM" id="SSF111331">
    <property type="entry name" value="NAD kinase/diacylglycerol kinase-like"/>
    <property type="match status" value="1"/>
</dbReference>
<keyword evidence="10" id="KW-0418">Kinase</keyword>
<dbReference type="HOGENOM" id="CLU_045532_1_0_14"/>
<evidence type="ECO:0000256" key="6">
    <source>
        <dbReference type="ARBA" id="ARBA00023098"/>
    </source>
</evidence>
<dbReference type="EMBL" id="FO681347">
    <property type="protein sequence ID" value="CCV63739.1"/>
    <property type="molecule type" value="Genomic_DNA"/>
</dbReference>
<sequence length="304" mass="34712">MKALLIYNPVSGKGNSAKRLDHIKKYFENEKWTLDIHASKSAEDIIEVSYNHANIYELYLVLGGDGTISNVVNGMMKSDIRPKLLVLPTGTANDFASILGIKKSKIDETLNLIKEDSYRKMDIYKANDKFFTYAAAIGKFTDVSYDIKRRTVKRFGHFAYVLKGLSDILTKAKFNVKITLDDNTTYETTSFLLFVLSARRVAGFNFKKFGDHIKLNDGKLEIVVFKRRHFLSWIKFTFVYLRKGKISKKDIRLSVSSANVNITPINYKWNLDGEYGFDGCAKLLVVNEAIEVYATPKAIKKYFI</sequence>
<dbReference type="AlphaFoldDB" id="U4KJN3"/>
<dbReference type="KEGG" id="apal:BN85401620"/>
<evidence type="ECO:0000256" key="5">
    <source>
        <dbReference type="ARBA" id="ARBA00022842"/>
    </source>
</evidence>
<dbReference type="OrthoDB" id="142078at2"/>
<dbReference type="NCBIfam" id="TIGR00147">
    <property type="entry name" value="YegS/Rv2252/BmrU family lipid kinase"/>
    <property type="match status" value="1"/>
</dbReference>
<dbReference type="Pfam" id="PF00781">
    <property type="entry name" value="DAGK_cat"/>
    <property type="match status" value="1"/>
</dbReference>
<dbReference type="SMART" id="SM00046">
    <property type="entry name" value="DAGKc"/>
    <property type="match status" value="1"/>
</dbReference>
<gene>
    <name evidence="10" type="ORF">BN85401620</name>
</gene>
<dbReference type="GO" id="GO:0005886">
    <property type="term" value="C:plasma membrane"/>
    <property type="evidence" value="ECO:0007669"/>
    <property type="project" value="TreeGrafter"/>
</dbReference>